<gene>
    <name evidence="1" type="ORF">WN944_021599</name>
</gene>
<accession>A0AAP0QZU7</accession>
<dbReference type="EMBL" id="JBCGBO010000001">
    <property type="protein sequence ID" value="KAK9228645.1"/>
    <property type="molecule type" value="Genomic_DNA"/>
</dbReference>
<reference evidence="1 2" key="1">
    <citation type="submission" date="2024-05" db="EMBL/GenBank/DDBJ databases">
        <title>Haplotype-resolved chromosome-level genome assembly of Huyou (Citrus changshanensis).</title>
        <authorList>
            <person name="Miao C."/>
            <person name="Chen W."/>
            <person name="Wu Y."/>
            <person name="Wang L."/>
            <person name="Zhao S."/>
            <person name="Grierson D."/>
            <person name="Xu C."/>
            <person name="Chen K."/>
        </authorList>
    </citation>
    <scope>NUCLEOTIDE SEQUENCE [LARGE SCALE GENOMIC DNA]</scope>
    <source>
        <strain evidence="1">01-14</strain>
        <tissue evidence="1">Leaf</tissue>
    </source>
</reference>
<protein>
    <submittedName>
        <fullName evidence="1">Uncharacterized protein</fullName>
    </submittedName>
</protein>
<proteinExistence type="predicted"/>
<organism evidence="1 2">
    <name type="scientific">Citrus x changshan-huyou</name>
    <dbReference type="NCBI Taxonomy" id="2935761"/>
    <lineage>
        <taxon>Eukaryota</taxon>
        <taxon>Viridiplantae</taxon>
        <taxon>Streptophyta</taxon>
        <taxon>Embryophyta</taxon>
        <taxon>Tracheophyta</taxon>
        <taxon>Spermatophyta</taxon>
        <taxon>Magnoliopsida</taxon>
        <taxon>eudicotyledons</taxon>
        <taxon>Gunneridae</taxon>
        <taxon>Pentapetalae</taxon>
        <taxon>rosids</taxon>
        <taxon>malvids</taxon>
        <taxon>Sapindales</taxon>
        <taxon>Rutaceae</taxon>
        <taxon>Aurantioideae</taxon>
        <taxon>Citrus</taxon>
    </lineage>
</organism>
<dbReference type="AlphaFoldDB" id="A0AAP0QZU7"/>
<sequence length="130" mass="14356">MDLKISPIGLETAEKAACVPVPLIIEIDCQEFVETGRECSKTGIFGTNDGIQEMLKELNQLRYCNTSTLCNGTAHSVVKVALNIVEPLMWLRICPTHLMCLFNNGSELLHSNIVPYNTSRSTESTLANKN</sequence>
<evidence type="ECO:0000313" key="2">
    <source>
        <dbReference type="Proteomes" id="UP001428341"/>
    </source>
</evidence>
<keyword evidence="2" id="KW-1185">Reference proteome</keyword>
<dbReference type="Proteomes" id="UP001428341">
    <property type="component" value="Unassembled WGS sequence"/>
</dbReference>
<evidence type="ECO:0000313" key="1">
    <source>
        <dbReference type="EMBL" id="KAK9228645.1"/>
    </source>
</evidence>
<comment type="caution">
    <text evidence="1">The sequence shown here is derived from an EMBL/GenBank/DDBJ whole genome shotgun (WGS) entry which is preliminary data.</text>
</comment>
<name>A0AAP0QZU7_9ROSI</name>